<reference evidence="3" key="1">
    <citation type="submission" date="2018-06" db="EMBL/GenBank/DDBJ databases">
        <authorList>
            <person name="Martinez Ocampo F."/>
            <person name="Quiroz Castaneda R.E."/>
            <person name="Rojas Lopez X."/>
        </authorList>
    </citation>
    <scope>NUCLEOTIDE SEQUENCE [LARGE SCALE GENOMIC DNA]</scope>
    <source>
        <strain evidence="3">INIFAP02</strain>
    </source>
</reference>
<evidence type="ECO:0000256" key="1">
    <source>
        <dbReference type="SAM" id="Phobius"/>
    </source>
</evidence>
<proteinExistence type="predicted"/>
<feature type="transmembrane region" description="Helical" evidence="1">
    <location>
        <begin position="50"/>
        <end position="67"/>
    </location>
</feature>
<sequence>MIVFLNENGKTPALVLIGLGAFILSLISFTQYKGVKDTKNTVFLDKKFMIGQLFACFFLGFACIWGMCDWSDVSYGCIDAVLTAINLILFYVNFYTLRVKLANIDAAKKAGMTEAEHYDKVIAPSLKLQTNS</sequence>
<feature type="transmembrane region" description="Helical" evidence="1">
    <location>
        <begin position="12"/>
        <end position="29"/>
    </location>
</feature>
<keyword evidence="3" id="KW-1185">Reference proteome</keyword>
<name>A0A328PU64_9MOLU</name>
<gene>
    <name evidence="2" type="ORF">DNK47_00415</name>
</gene>
<dbReference type="Proteomes" id="UP000249762">
    <property type="component" value="Unassembled WGS sequence"/>
</dbReference>
<protein>
    <submittedName>
        <fullName evidence="2">Uncharacterized protein</fullName>
    </submittedName>
</protein>
<feature type="transmembrane region" description="Helical" evidence="1">
    <location>
        <begin position="73"/>
        <end position="92"/>
    </location>
</feature>
<keyword evidence="1" id="KW-1133">Transmembrane helix</keyword>
<dbReference type="RefSeq" id="WP_112664975.1">
    <property type="nucleotide sequence ID" value="NZ_QKVO01000001.1"/>
</dbReference>
<comment type="caution">
    <text evidence="2">The sequence shown here is derived from an EMBL/GenBank/DDBJ whole genome shotgun (WGS) entry which is preliminary data.</text>
</comment>
<accession>A0A328PU64</accession>
<dbReference type="AlphaFoldDB" id="A0A328PU64"/>
<dbReference type="EMBL" id="QKVO01000001">
    <property type="protein sequence ID" value="RAO95310.1"/>
    <property type="molecule type" value="Genomic_DNA"/>
</dbReference>
<evidence type="ECO:0000313" key="2">
    <source>
        <dbReference type="EMBL" id="RAO95310.1"/>
    </source>
</evidence>
<organism evidence="2 3">
    <name type="scientific">Mycoplasma wenyonii</name>
    <dbReference type="NCBI Taxonomy" id="65123"/>
    <lineage>
        <taxon>Bacteria</taxon>
        <taxon>Bacillati</taxon>
        <taxon>Mycoplasmatota</taxon>
        <taxon>Mollicutes</taxon>
        <taxon>Mycoplasmataceae</taxon>
        <taxon>Mycoplasma</taxon>
    </lineage>
</organism>
<keyword evidence="1" id="KW-0472">Membrane</keyword>
<dbReference type="OrthoDB" id="398969at2"/>
<evidence type="ECO:0000313" key="3">
    <source>
        <dbReference type="Proteomes" id="UP000249762"/>
    </source>
</evidence>
<keyword evidence="1" id="KW-0812">Transmembrane</keyword>